<evidence type="ECO:0000256" key="12">
    <source>
        <dbReference type="SAM" id="MobiDB-lite"/>
    </source>
</evidence>
<comment type="subcellular location">
    <subcellularLocation>
        <location evidence="11">Nucleus</location>
    </subcellularLocation>
    <subcellularLocation>
        <location evidence="11">Cytoplasm</location>
    </subcellularLocation>
    <subcellularLocation>
        <location evidence="1">Preautophagosomal structure</location>
    </subcellularLocation>
</comment>
<organism evidence="14 15">
    <name type="scientific">Emydomyces testavorans</name>
    <dbReference type="NCBI Taxonomy" id="2070801"/>
    <lineage>
        <taxon>Eukaryota</taxon>
        <taxon>Fungi</taxon>
        <taxon>Dikarya</taxon>
        <taxon>Ascomycota</taxon>
        <taxon>Pezizomycotina</taxon>
        <taxon>Eurotiomycetes</taxon>
        <taxon>Eurotiomycetidae</taxon>
        <taxon>Onygenales</taxon>
        <taxon>Nannizziopsiaceae</taxon>
        <taxon>Emydomyces</taxon>
    </lineage>
</organism>
<dbReference type="GO" id="GO:0034727">
    <property type="term" value="P:piecemeal microautophagy of the nucleus"/>
    <property type="evidence" value="ECO:0007669"/>
    <property type="project" value="TreeGrafter"/>
</dbReference>
<evidence type="ECO:0000256" key="8">
    <source>
        <dbReference type="ARBA" id="ARBA00022927"/>
    </source>
</evidence>
<comment type="catalytic activity">
    <reaction evidence="10">
        <text>[protein]-C-terminal L-amino acid-glycyl-phosphatidylethanolamide + H2O = [protein]-C-terminal L-amino acid-glycine + a 1,2-diacyl-sn-glycero-3-phosphoethanolamine</text>
        <dbReference type="Rhea" id="RHEA:67548"/>
        <dbReference type="Rhea" id="RHEA-COMP:17323"/>
        <dbReference type="Rhea" id="RHEA-COMP:17324"/>
        <dbReference type="ChEBI" id="CHEBI:15377"/>
        <dbReference type="ChEBI" id="CHEBI:64612"/>
        <dbReference type="ChEBI" id="CHEBI:172940"/>
        <dbReference type="ChEBI" id="CHEBI:172941"/>
    </reaction>
    <physiologicalReaction direction="left-to-right" evidence="10">
        <dbReference type="Rhea" id="RHEA:67549"/>
    </physiologicalReaction>
</comment>
<reference evidence="14" key="1">
    <citation type="submission" date="2023-03" db="EMBL/GenBank/DDBJ databases">
        <title>Emydomyces testavorans Genome Sequence.</title>
        <authorList>
            <person name="Hoyer L."/>
        </authorList>
    </citation>
    <scope>NUCLEOTIDE SEQUENCE</scope>
    <source>
        <strain evidence="14">16-2883</strain>
    </source>
</reference>
<keyword evidence="15" id="KW-1185">Reference proteome</keyword>
<evidence type="ECO:0000259" key="13">
    <source>
        <dbReference type="Pfam" id="PF03416"/>
    </source>
</evidence>
<dbReference type="InterPro" id="IPR038765">
    <property type="entry name" value="Papain-like_cys_pep_sf"/>
</dbReference>
<dbReference type="GO" id="GO:0019786">
    <property type="term" value="F:protein-phosphatidylethanolamide deconjugating activity"/>
    <property type="evidence" value="ECO:0007669"/>
    <property type="project" value="InterPro"/>
</dbReference>
<dbReference type="GO" id="GO:0005634">
    <property type="term" value="C:nucleus"/>
    <property type="evidence" value="ECO:0007669"/>
    <property type="project" value="UniProtKB-SubCell"/>
</dbReference>
<dbReference type="EC" id="3.4.22.-" evidence="11"/>
<comment type="function">
    <text evidence="11">Required for selective autophagic degradation of the nucleus (nucleophagy) as well as for mitophagy which contributes to regulate mitochondrial quantity and quality by eliminating the mitochondria to a basal level to fulfill cellular energy requirements and preventing excess ROS production.</text>
</comment>
<evidence type="ECO:0000256" key="6">
    <source>
        <dbReference type="ARBA" id="ARBA00022801"/>
    </source>
</evidence>
<keyword evidence="5 11" id="KW-0645">Protease</keyword>
<dbReference type="PANTHER" id="PTHR22624:SF49">
    <property type="entry name" value="CYSTEINE PROTEASE"/>
    <property type="match status" value="1"/>
</dbReference>
<keyword evidence="9" id="KW-0072">Autophagy</keyword>
<evidence type="ECO:0000256" key="2">
    <source>
        <dbReference type="ARBA" id="ARBA00010958"/>
    </source>
</evidence>
<feature type="compositionally biased region" description="Polar residues" evidence="12">
    <location>
        <begin position="56"/>
        <end position="72"/>
    </location>
</feature>
<evidence type="ECO:0000256" key="5">
    <source>
        <dbReference type="ARBA" id="ARBA00022670"/>
    </source>
</evidence>
<feature type="region of interest" description="Disordered" evidence="12">
    <location>
        <begin position="56"/>
        <end position="92"/>
    </location>
</feature>
<dbReference type="GO" id="GO:0035973">
    <property type="term" value="P:aggrephagy"/>
    <property type="evidence" value="ECO:0007669"/>
    <property type="project" value="TreeGrafter"/>
</dbReference>
<accession>A0AAF0DKY4</accession>
<dbReference type="Proteomes" id="UP001219355">
    <property type="component" value="Chromosome 4"/>
</dbReference>
<evidence type="ECO:0000256" key="7">
    <source>
        <dbReference type="ARBA" id="ARBA00022807"/>
    </source>
</evidence>
<keyword evidence="4 11" id="KW-0963">Cytoplasm</keyword>
<feature type="compositionally biased region" description="Acidic residues" evidence="12">
    <location>
        <begin position="405"/>
        <end position="418"/>
    </location>
</feature>
<name>A0AAF0DKY4_9EURO</name>
<feature type="region of interest" description="Disordered" evidence="12">
    <location>
        <begin position="397"/>
        <end position="418"/>
    </location>
</feature>
<evidence type="ECO:0000256" key="4">
    <source>
        <dbReference type="ARBA" id="ARBA00022490"/>
    </source>
</evidence>
<dbReference type="EMBL" id="CP120630">
    <property type="protein sequence ID" value="WEW60363.1"/>
    <property type="molecule type" value="Genomic_DNA"/>
</dbReference>
<keyword evidence="7" id="KW-0788">Thiol protease</keyword>
<protein>
    <recommendedName>
        <fullName evidence="11">Cysteine protease</fullName>
        <ecNumber evidence="11">3.4.22.-</ecNumber>
    </recommendedName>
</protein>
<dbReference type="GO" id="GO:0000407">
    <property type="term" value="C:phagophore assembly site"/>
    <property type="evidence" value="ECO:0007669"/>
    <property type="project" value="UniProtKB-SubCell"/>
</dbReference>
<evidence type="ECO:0000256" key="3">
    <source>
        <dbReference type="ARBA" id="ARBA00022448"/>
    </source>
</evidence>
<dbReference type="InterPro" id="IPR005078">
    <property type="entry name" value="Peptidase_C54"/>
</dbReference>
<evidence type="ECO:0000256" key="10">
    <source>
        <dbReference type="ARBA" id="ARBA00029362"/>
    </source>
</evidence>
<proteinExistence type="inferred from homology"/>
<dbReference type="GO" id="GO:0000423">
    <property type="term" value="P:mitophagy"/>
    <property type="evidence" value="ECO:0007669"/>
    <property type="project" value="TreeGrafter"/>
</dbReference>
<feature type="domain" description="Peptidase C54 catalytic" evidence="13">
    <location>
        <begin position="106"/>
        <end position="377"/>
    </location>
</feature>
<evidence type="ECO:0000256" key="9">
    <source>
        <dbReference type="ARBA" id="ARBA00023006"/>
    </source>
</evidence>
<dbReference type="PANTHER" id="PTHR22624">
    <property type="entry name" value="CYSTEINE PROTEASE ATG4"/>
    <property type="match status" value="1"/>
</dbReference>
<keyword evidence="6 11" id="KW-0378">Hydrolase</keyword>
<keyword evidence="11" id="KW-0539">Nucleus</keyword>
<dbReference type="AlphaFoldDB" id="A0AAF0DKY4"/>
<evidence type="ECO:0000256" key="11">
    <source>
        <dbReference type="RuleBase" id="RU363115"/>
    </source>
</evidence>
<evidence type="ECO:0000313" key="14">
    <source>
        <dbReference type="EMBL" id="WEW60363.1"/>
    </source>
</evidence>
<dbReference type="GO" id="GO:0016485">
    <property type="term" value="P:protein processing"/>
    <property type="evidence" value="ECO:0007669"/>
    <property type="project" value="TreeGrafter"/>
</dbReference>
<dbReference type="InterPro" id="IPR046792">
    <property type="entry name" value="Peptidase_C54_cat"/>
</dbReference>
<gene>
    <name evidence="14" type="primary">ATG4</name>
    <name evidence="14" type="ORF">PRK78_005848</name>
</gene>
<dbReference type="SUPFAM" id="SSF54001">
    <property type="entry name" value="Cysteine proteinases"/>
    <property type="match status" value="1"/>
</dbReference>
<dbReference type="GO" id="GO:0004197">
    <property type="term" value="F:cysteine-type endopeptidase activity"/>
    <property type="evidence" value="ECO:0007669"/>
    <property type="project" value="TreeGrafter"/>
</dbReference>
<dbReference type="Pfam" id="PF03416">
    <property type="entry name" value="Peptidase_C54"/>
    <property type="match status" value="1"/>
</dbReference>
<evidence type="ECO:0000256" key="1">
    <source>
        <dbReference type="ARBA" id="ARBA00004329"/>
    </source>
</evidence>
<evidence type="ECO:0000313" key="15">
    <source>
        <dbReference type="Proteomes" id="UP001219355"/>
    </source>
</evidence>
<sequence>MTTIDTMNNVDIGQKYKKIVHYFWDPEPKNNHNPDEPIWCLGKEYKTPILKCIGTESSESSGSRDMLSSSPVNKIPLVPQETPPPGTRISTQQTGRQNFAHEDWPSSFLDDFESRIWMTYRSNFPVIPKSNDPDALLSLTLSVRLRSQLLDTHGFTTDTGWGCMIRSGQSLLANALSILKLSRDWRRGTKIEEESALLSLFADDPQAPFSIHRFVEHGASACGKHPGEWFGPSATARCIDDGSDVYEDRFRQIAGSVNIRPTLILLGVRLGIENITPVYWEALKAIIKYPQSVGIAGGRPSSSHYFVGVQGPYFFYLDPHHTRPASSWKPDSTLSLEDLNTYHTRRLRRLHISEMDPSMLIGFLIKDDDDWQDWKQRVRSGTGKPIIHVFDGEPPNFGRHLEREEAVDEVETLEDDST</sequence>
<comment type="similarity">
    <text evidence="2 11">Belongs to the peptidase C54 family.</text>
</comment>
<dbReference type="GO" id="GO:0000045">
    <property type="term" value="P:autophagosome assembly"/>
    <property type="evidence" value="ECO:0007669"/>
    <property type="project" value="TreeGrafter"/>
</dbReference>
<keyword evidence="8" id="KW-0653">Protein transport</keyword>
<keyword evidence="3" id="KW-0813">Transport</keyword>
<dbReference type="GO" id="GO:0015031">
    <property type="term" value="P:protein transport"/>
    <property type="evidence" value="ECO:0007669"/>
    <property type="project" value="UniProtKB-KW"/>
</dbReference>